<keyword evidence="2" id="KW-1185">Reference proteome</keyword>
<evidence type="ECO:0000313" key="1">
    <source>
        <dbReference type="EMBL" id="KZT76504.1"/>
    </source>
</evidence>
<gene>
    <name evidence="1" type="ORF">F511_46470</name>
</gene>
<reference evidence="1 2" key="1">
    <citation type="journal article" date="2015" name="Proc. Natl. Acad. Sci. U.S.A.">
        <title>The resurrection genome of Boea hygrometrica: A blueprint for survival of dehydration.</title>
        <authorList>
            <person name="Xiao L."/>
            <person name="Yang G."/>
            <person name="Zhang L."/>
            <person name="Yang X."/>
            <person name="Zhao S."/>
            <person name="Ji Z."/>
            <person name="Zhou Q."/>
            <person name="Hu M."/>
            <person name="Wang Y."/>
            <person name="Chen M."/>
            <person name="Xu Y."/>
            <person name="Jin H."/>
            <person name="Xiao X."/>
            <person name="Hu G."/>
            <person name="Bao F."/>
            <person name="Hu Y."/>
            <person name="Wan P."/>
            <person name="Li L."/>
            <person name="Deng X."/>
            <person name="Kuang T."/>
            <person name="Xiang C."/>
            <person name="Zhu J.K."/>
            <person name="Oliver M.J."/>
            <person name="He Y."/>
        </authorList>
    </citation>
    <scope>NUCLEOTIDE SEQUENCE [LARGE SCALE GENOMIC DNA]</scope>
    <source>
        <strain evidence="2">cv. XS01</strain>
    </source>
</reference>
<protein>
    <submittedName>
        <fullName evidence="1">Uncharacterized protein</fullName>
    </submittedName>
</protein>
<evidence type="ECO:0000313" key="2">
    <source>
        <dbReference type="Proteomes" id="UP000250235"/>
    </source>
</evidence>
<name>A0A2Z6ZTF0_9LAMI</name>
<accession>A0A2Z6ZTF0</accession>
<organism evidence="1 2">
    <name type="scientific">Dorcoceras hygrometricum</name>
    <dbReference type="NCBI Taxonomy" id="472368"/>
    <lineage>
        <taxon>Eukaryota</taxon>
        <taxon>Viridiplantae</taxon>
        <taxon>Streptophyta</taxon>
        <taxon>Embryophyta</taxon>
        <taxon>Tracheophyta</taxon>
        <taxon>Spermatophyta</taxon>
        <taxon>Magnoliopsida</taxon>
        <taxon>eudicotyledons</taxon>
        <taxon>Gunneridae</taxon>
        <taxon>Pentapetalae</taxon>
        <taxon>asterids</taxon>
        <taxon>lamiids</taxon>
        <taxon>Lamiales</taxon>
        <taxon>Gesneriaceae</taxon>
        <taxon>Didymocarpoideae</taxon>
        <taxon>Trichosporeae</taxon>
        <taxon>Loxocarpinae</taxon>
        <taxon>Dorcoceras</taxon>
    </lineage>
</organism>
<sequence>MHAAAASFAGTCSDQLDEENPSALISSGLLVQADKGVSHPFVDLIDVVYRHLS</sequence>
<dbReference type="EMBL" id="KV115223">
    <property type="protein sequence ID" value="KZT76504.1"/>
    <property type="molecule type" value="Genomic_DNA"/>
</dbReference>
<dbReference type="AlphaFoldDB" id="A0A2Z6ZTF0"/>
<proteinExistence type="predicted"/>
<dbReference type="Proteomes" id="UP000250235">
    <property type="component" value="Unassembled WGS sequence"/>
</dbReference>